<evidence type="ECO:0000313" key="1">
    <source>
        <dbReference type="EMBL" id="CAE6747025.1"/>
    </source>
</evidence>
<dbReference type="Proteomes" id="UP000674425">
    <property type="component" value="Unassembled WGS sequence"/>
</dbReference>
<name>A0ABM8RDR0_9BURK</name>
<dbReference type="EMBL" id="CAJNAU010000019">
    <property type="protein sequence ID" value="CAE6747025.1"/>
    <property type="molecule type" value="Genomic_DNA"/>
</dbReference>
<accession>A0ABM8RDR0</accession>
<comment type="caution">
    <text evidence="1">The sequence shown here is derived from an EMBL/GenBank/DDBJ whole genome shotgun (WGS) entry which is preliminary data.</text>
</comment>
<sequence length="74" mass="8661">MNERLLSPEDLIRITGAKRYSKQRRWFKDQFGIEVTCSGRGEVILTWVAYDALMLKKWGIEPARGRPDIDLCFD</sequence>
<proteinExistence type="predicted"/>
<dbReference type="RefSeq" id="WP_200618408.1">
    <property type="nucleotide sequence ID" value="NZ_CAJNAU010000019.1"/>
</dbReference>
<keyword evidence="2" id="KW-1185">Reference proteome</keyword>
<evidence type="ECO:0008006" key="3">
    <source>
        <dbReference type="Google" id="ProtNLM"/>
    </source>
</evidence>
<organism evidence="1 2">
    <name type="scientific">Paraburkholderia aspalathi</name>
    <dbReference type="NCBI Taxonomy" id="1324617"/>
    <lineage>
        <taxon>Bacteria</taxon>
        <taxon>Pseudomonadati</taxon>
        <taxon>Pseudomonadota</taxon>
        <taxon>Betaproteobacteria</taxon>
        <taxon>Burkholderiales</taxon>
        <taxon>Burkholderiaceae</taxon>
        <taxon>Paraburkholderia</taxon>
    </lineage>
</organism>
<protein>
    <recommendedName>
        <fullName evidence="3">DUF4224 domain-containing protein</fullName>
    </recommendedName>
</protein>
<gene>
    <name evidence="1" type="ORF">R69658_02535</name>
</gene>
<reference evidence="1 2" key="1">
    <citation type="submission" date="2021-02" db="EMBL/GenBank/DDBJ databases">
        <authorList>
            <person name="Vanwijnsberghe S."/>
        </authorList>
    </citation>
    <scope>NUCLEOTIDE SEQUENCE [LARGE SCALE GENOMIC DNA]</scope>
    <source>
        <strain evidence="1 2">R-69658</strain>
    </source>
</reference>
<evidence type="ECO:0000313" key="2">
    <source>
        <dbReference type="Proteomes" id="UP000674425"/>
    </source>
</evidence>